<evidence type="ECO:0000313" key="2">
    <source>
        <dbReference type="EMBL" id="WAL62700.1"/>
    </source>
</evidence>
<feature type="domain" description="DUF2382" evidence="1">
    <location>
        <begin position="27"/>
        <end position="77"/>
    </location>
</feature>
<dbReference type="AlphaFoldDB" id="A0A9E8ZK58"/>
<dbReference type="EMBL" id="CP113797">
    <property type="protein sequence ID" value="WAL62700.1"/>
    <property type="molecule type" value="Genomic_DNA"/>
</dbReference>
<dbReference type="KEGG" id="tsin:OXH18_12120"/>
<name>A0A9E8ZK58_9CYAN</name>
<dbReference type="InterPro" id="IPR019060">
    <property type="entry name" value="DUF2382"/>
</dbReference>
<sequence>MHDRHPDPIAPVNSASTSIEPLSHKQIQLLEERLRVNLRKRKVGEIVLRKEIETQIVEIPIRRERLIVEQVGSDHRQLASIDIGKTEFTEAEIAALIHQSDEELNSLPSTPAISVQVAHQLLTDVLSRPGYEQTNIRLSFEDPELQSIYQQWLERHLRPI</sequence>
<evidence type="ECO:0000259" key="1">
    <source>
        <dbReference type="Pfam" id="PF09557"/>
    </source>
</evidence>
<dbReference type="Pfam" id="PF09557">
    <property type="entry name" value="DUF2382"/>
    <property type="match status" value="1"/>
</dbReference>
<dbReference type="Proteomes" id="UP001163152">
    <property type="component" value="Chromosome"/>
</dbReference>
<dbReference type="RefSeq" id="WP_268613037.1">
    <property type="nucleotide sequence ID" value="NZ_CP113797.1"/>
</dbReference>
<protein>
    <submittedName>
        <fullName evidence="2">DUF2382 domain-containing protein</fullName>
    </submittedName>
</protein>
<gene>
    <name evidence="2" type="ORF">OXH18_12120</name>
</gene>
<accession>A0A9E8ZK58</accession>
<keyword evidence="3" id="KW-1185">Reference proteome</keyword>
<organism evidence="2 3">
    <name type="scientific">Thermocoleostomius sinensis A174</name>
    <dbReference type="NCBI Taxonomy" id="2016057"/>
    <lineage>
        <taxon>Bacteria</taxon>
        <taxon>Bacillati</taxon>
        <taxon>Cyanobacteriota</taxon>
        <taxon>Cyanophyceae</taxon>
        <taxon>Oculatellales</taxon>
        <taxon>Oculatellaceae</taxon>
        <taxon>Thermocoleostomius</taxon>
    </lineage>
</organism>
<proteinExistence type="predicted"/>
<reference evidence="2" key="1">
    <citation type="submission" date="2022-12" db="EMBL/GenBank/DDBJ databases">
        <title>Polyphasic identification of a Novel Hot-Spring Cyanobacterium Ocullathermofonsia sinensis gen nov. sp. nov. and Genomic Insights on its Adaptations to the Thermal Habitat.</title>
        <authorList>
            <person name="Daroch M."/>
            <person name="Tang J."/>
            <person name="Jiang Y."/>
        </authorList>
    </citation>
    <scope>NUCLEOTIDE SEQUENCE</scope>
    <source>
        <strain evidence="2">PKUAC-SCTA174</strain>
    </source>
</reference>
<evidence type="ECO:0000313" key="3">
    <source>
        <dbReference type="Proteomes" id="UP001163152"/>
    </source>
</evidence>